<proteinExistence type="predicted"/>
<gene>
    <name evidence="5" type="ORF">BLX24_04560</name>
</gene>
<comment type="caution">
    <text evidence="5">The sequence shown here is derived from an EMBL/GenBank/DDBJ whole genome shotgun (WGS) entry which is preliminary data.</text>
</comment>
<dbReference type="PROSITE" id="PS50297">
    <property type="entry name" value="ANK_REP_REGION"/>
    <property type="match status" value="4"/>
</dbReference>
<dbReference type="RefSeq" id="WP_071501916.1">
    <property type="nucleotide sequence ID" value="NZ_MORL01000002.1"/>
</dbReference>
<organism evidence="5 6">
    <name type="scientific">Arsenicibacter rosenii</name>
    <dbReference type="NCBI Taxonomy" id="1750698"/>
    <lineage>
        <taxon>Bacteria</taxon>
        <taxon>Pseudomonadati</taxon>
        <taxon>Bacteroidota</taxon>
        <taxon>Cytophagia</taxon>
        <taxon>Cytophagales</taxon>
        <taxon>Spirosomataceae</taxon>
        <taxon>Arsenicibacter</taxon>
    </lineage>
</organism>
<accession>A0A1S2VMX1</accession>
<evidence type="ECO:0000256" key="3">
    <source>
        <dbReference type="PROSITE-ProRule" id="PRU00023"/>
    </source>
</evidence>
<feature type="repeat" description="ANK" evidence="3">
    <location>
        <begin position="325"/>
        <end position="357"/>
    </location>
</feature>
<feature type="repeat" description="ANK" evidence="3">
    <location>
        <begin position="89"/>
        <end position="121"/>
    </location>
</feature>
<reference evidence="5 6" key="1">
    <citation type="submission" date="2016-10" db="EMBL/GenBank/DDBJ databases">
        <title>Arsenicibacter rosenii gen. nov., sp. nov., an efficient arsenic-methylating bacterium isolated from an arsenic-contaminated paddy soil.</title>
        <authorList>
            <person name="Huang K."/>
        </authorList>
    </citation>
    <scope>NUCLEOTIDE SEQUENCE [LARGE SCALE GENOMIC DNA]</scope>
    <source>
        <strain evidence="5 6">SM-1</strain>
    </source>
</reference>
<dbReference type="SUPFAM" id="SSF48403">
    <property type="entry name" value="Ankyrin repeat"/>
    <property type="match status" value="2"/>
</dbReference>
<dbReference type="Proteomes" id="UP000181790">
    <property type="component" value="Unassembled WGS sequence"/>
</dbReference>
<dbReference type="Gene3D" id="1.25.40.20">
    <property type="entry name" value="Ankyrin repeat-containing domain"/>
    <property type="match status" value="3"/>
</dbReference>
<feature type="repeat" description="ANK" evidence="3">
    <location>
        <begin position="122"/>
        <end position="156"/>
    </location>
</feature>
<keyword evidence="1" id="KW-0677">Repeat</keyword>
<sequence length="490" mass="52384">MKKLLVAIAAIFTLSAQAQTNTLLDQAFWRNKPDVGQVKAEVEKGNSPSQLNPSSFDPVVMAINAGAPDETIKYLLEQPGNAVDKITHDSRTYLHWAASRGNTAIMEVLIAKGAKANVGDSHGMTPLNFAAAGGQQNTAVYDLCLKAGADLKKDLNHDGANALLVAVANDKELKLTDYFTAKGLDIKSKDAAGRNAFAYAARGGNITVLKTLLQRGVPATNDALLMASQGGRGSSANLEVYQYLESLGLKPTATGKEGETVLHAIVRRPGQQEIITYFIGKGVDVNKADAEGNTAFMNAAATNRDTATIALLLPQVKNINQANQKGLTALTMAVRSNSPEVVQYLIRKGASVAVVDQSGDNLAAHLIQSYTPRQAADFDAKLKLLQDKGVSLAAPQKNGNTLYHLAVTKNDIKLLKKLEALQIDINAKNKEGLTALHKAAMVSQDDNMLKYLLSIGAKKEAQTSFNETAFDLASENESLTKNKVSVNFLK</sequence>
<name>A0A1S2VMX1_9BACT</name>
<dbReference type="Pfam" id="PF12796">
    <property type="entry name" value="Ank_2"/>
    <property type="match status" value="3"/>
</dbReference>
<evidence type="ECO:0000256" key="2">
    <source>
        <dbReference type="ARBA" id="ARBA00023043"/>
    </source>
</evidence>
<feature type="signal peptide" evidence="4">
    <location>
        <begin position="1"/>
        <end position="18"/>
    </location>
</feature>
<keyword evidence="6" id="KW-1185">Reference proteome</keyword>
<evidence type="ECO:0000313" key="5">
    <source>
        <dbReference type="EMBL" id="OIN60121.1"/>
    </source>
</evidence>
<evidence type="ECO:0000256" key="4">
    <source>
        <dbReference type="SAM" id="SignalP"/>
    </source>
</evidence>
<feature type="repeat" description="ANK" evidence="3">
    <location>
        <begin position="431"/>
        <end position="464"/>
    </location>
</feature>
<feature type="repeat" description="ANK" evidence="3">
    <location>
        <begin position="398"/>
        <end position="430"/>
    </location>
</feature>
<dbReference type="PANTHER" id="PTHR24166:SF48">
    <property type="entry name" value="PROTEIN VAPYRIN"/>
    <property type="match status" value="1"/>
</dbReference>
<dbReference type="InterPro" id="IPR002110">
    <property type="entry name" value="Ankyrin_rpt"/>
</dbReference>
<protein>
    <submittedName>
        <fullName evidence="5">Uncharacterized protein</fullName>
    </submittedName>
</protein>
<dbReference type="InterPro" id="IPR050889">
    <property type="entry name" value="Dendritic_Spine_Reg/Scaffold"/>
</dbReference>
<dbReference type="OrthoDB" id="2575953at2"/>
<dbReference type="PROSITE" id="PS50088">
    <property type="entry name" value="ANK_REPEAT"/>
    <property type="match status" value="6"/>
</dbReference>
<dbReference type="PANTHER" id="PTHR24166">
    <property type="entry name" value="ROLLING PEBBLES, ISOFORM B"/>
    <property type="match status" value="1"/>
</dbReference>
<dbReference type="SMART" id="SM00248">
    <property type="entry name" value="ANK"/>
    <property type="match status" value="9"/>
</dbReference>
<feature type="repeat" description="ANK" evidence="3">
    <location>
        <begin position="257"/>
        <end position="290"/>
    </location>
</feature>
<keyword evidence="4" id="KW-0732">Signal</keyword>
<keyword evidence="2 3" id="KW-0040">ANK repeat</keyword>
<evidence type="ECO:0000313" key="6">
    <source>
        <dbReference type="Proteomes" id="UP000181790"/>
    </source>
</evidence>
<dbReference type="InterPro" id="IPR036770">
    <property type="entry name" value="Ankyrin_rpt-contain_sf"/>
</dbReference>
<evidence type="ECO:0000256" key="1">
    <source>
        <dbReference type="ARBA" id="ARBA00022737"/>
    </source>
</evidence>
<dbReference type="AlphaFoldDB" id="A0A1S2VMX1"/>
<dbReference type="EMBL" id="MORL01000002">
    <property type="protein sequence ID" value="OIN60121.1"/>
    <property type="molecule type" value="Genomic_DNA"/>
</dbReference>
<feature type="chain" id="PRO_5010373306" evidence="4">
    <location>
        <begin position="19"/>
        <end position="490"/>
    </location>
</feature>